<name>A0AAX6MUQ7_9PEZI</name>
<evidence type="ECO:0000313" key="3">
    <source>
        <dbReference type="Proteomes" id="UP001369815"/>
    </source>
</evidence>
<sequence length="170" mass="19511">MADSPVVLCTAALFLSGYVIQQRTLRDLRAAIKPTRIPRPSPKVYFPDHHNSPSQLEDTINDSRLKHRRSSSSGKHSAEEGEEDVVIVRPTVPEEKLEQEEPAVPEKDDAAAGAYVGTPNDVEETVVEKKKKEEPEEKPISRAERRRKIKEEIRRLSEGQERVYYQRRLW</sequence>
<comment type="caution">
    <text evidence="2">The sequence shown here is derived from an EMBL/GenBank/DDBJ whole genome shotgun (WGS) entry which is preliminary data.</text>
</comment>
<organism evidence="2 3">
    <name type="scientific">Daldinia eschscholtzii</name>
    <dbReference type="NCBI Taxonomy" id="292717"/>
    <lineage>
        <taxon>Eukaryota</taxon>
        <taxon>Fungi</taxon>
        <taxon>Dikarya</taxon>
        <taxon>Ascomycota</taxon>
        <taxon>Pezizomycotina</taxon>
        <taxon>Sordariomycetes</taxon>
        <taxon>Xylariomycetidae</taxon>
        <taxon>Xylariales</taxon>
        <taxon>Hypoxylaceae</taxon>
        <taxon>Daldinia</taxon>
    </lineage>
</organism>
<evidence type="ECO:0000256" key="1">
    <source>
        <dbReference type="SAM" id="MobiDB-lite"/>
    </source>
</evidence>
<feature type="compositionally biased region" description="Basic and acidic residues" evidence="1">
    <location>
        <begin position="126"/>
        <end position="147"/>
    </location>
</feature>
<reference evidence="2 3" key="1">
    <citation type="journal article" date="2024" name="Front Chem Biol">
        <title>Unveiling the potential of Daldinia eschscholtzii MFLUCC 19-0629 through bioactivity and bioinformatics studies for enhanced sustainable agriculture production.</title>
        <authorList>
            <person name="Brooks S."/>
            <person name="Weaver J.A."/>
            <person name="Klomchit A."/>
            <person name="Alharthi S.A."/>
            <person name="Onlamun T."/>
            <person name="Nurani R."/>
            <person name="Vong T.K."/>
            <person name="Alberti F."/>
            <person name="Greco C."/>
        </authorList>
    </citation>
    <scope>NUCLEOTIDE SEQUENCE [LARGE SCALE GENOMIC DNA]</scope>
    <source>
        <strain evidence="2">MFLUCC 19-0629</strain>
    </source>
</reference>
<dbReference type="EMBL" id="JBANMG010000002">
    <property type="protein sequence ID" value="KAK6956355.1"/>
    <property type="molecule type" value="Genomic_DNA"/>
</dbReference>
<feature type="region of interest" description="Disordered" evidence="1">
    <location>
        <begin position="36"/>
        <end position="147"/>
    </location>
</feature>
<dbReference type="AlphaFoldDB" id="A0AAX6MUQ7"/>
<accession>A0AAX6MUQ7</accession>
<proteinExistence type="predicted"/>
<keyword evidence="3" id="KW-1185">Reference proteome</keyword>
<protein>
    <submittedName>
        <fullName evidence="2">Uncharacterized protein</fullName>
    </submittedName>
</protein>
<gene>
    <name evidence="2" type="ORF">Daesc_001632</name>
</gene>
<dbReference type="Proteomes" id="UP001369815">
    <property type="component" value="Unassembled WGS sequence"/>
</dbReference>
<evidence type="ECO:0000313" key="2">
    <source>
        <dbReference type="EMBL" id="KAK6956355.1"/>
    </source>
</evidence>